<keyword evidence="5" id="KW-1185">Reference proteome</keyword>
<dbReference type="PANTHER" id="PTHR16305:SF35">
    <property type="entry name" value="TRANSCRIPTIONAL ACTIVATOR DOMAIN"/>
    <property type="match status" value="1"/>
</dbReference>
<dbReference type="InterPro" id="IPR027417">
    <property type="entry name" value="P-loop_NTPase"/>
</dbReference>
<dbReference type="InterPro" id="IPR041664">
    <property type="entry name" value="AAA_16"/>
</dbReference>
<evidence type="ECO:0000259" key="3">
    <source>
        <dbReference type="Pfam" id="PF13191"/>
    </source>
</evidence>
<organism evidence="4 5">
    <name type="scientific">Paractinoplanes deccanensis</name>
    <dbReference type="NCBI Taxonomy" id="113561"/>
    <lineage>
        <taxon>Bacteria</taxon>
        <taxon>Bacillati</taxon>
        <taxon>Actinomycetota</taxon>
        <taxon>Actinomycetes</taxon>
        <taxon>Micromonosporales</taxon>
        <taxon>Micromonosporaceae</taxon>
        <taxon>Paractinoplanes</taxon>
    </lineage>
</organism>
<protein>
    <submittedName>
        <fullName evidence="4">LuxR family transcriptional regulator</fullName>
    </submittedName>
</protein>
<dbReference type="SUPFAM" id="SSF52540">
    <property type="entry name" value="P-loop containing nucleoside triphosphate hydrolases"/>
    <property type="match status" value="1"/>
</dbReference>
<proteinExistence type="predicted"/>
<dbReference type="Pfam" id="PF13191">
    <property type="entry name" value="AAA_16"/>
    <property type="match status" value="1"/>
</dbReference>
<evidence type="ECO:0000313" key="5">
    <source>
        <dbReference type="Proteomes" id="UP000609879"/>
    </source>
</evidence>
<dbReference type="EMBL" id="BOMI01000174">
    <property type="protein sequence ID" value="GID79563.1"/>
    <property type="molecule type" value="Genomic_DNA"/>
</dbReference>
<dbReference type="RefSeq" id="WP_203775893.1">
    <property type="nucleotide sequence ID" value="NZ_BAAABO010000064.1"/>
</dbReference>
<comment type="caution">
    <text evidence="4">The sequence shown here is derived from an EMBL/GenBank/DDBJ whole genome shotgun (WGS) entry which is preliminary data.</text>
</comment>
<keyword evidence="2" id="KW-0067">ATP-binding</keyword>
<evidence type="ECO:0000313" key="4">
    <source>
        <dbReference type="EMBL" id="GID79563.1"/>
    </source>
</evidence>
<evidence type="ECO:0000256" key="2">
    <source>
        <dbReference type="ARBA" id="ARBA00022840"/>
    </source>
</evidence>
<accession>A0ABQ3YHS2</accession>
<name>A0ABQ3YHS2_9ACTN</name>
<gene>
    <name evidence="4" type="ORF">Ade02nite_82040</name>
</gene>
<evidence type="ECO:0000256" key="1">
    <source>
        <dbReference type="ARBA" id="ARBA00022741"/>
    </source>
</evidence>
<dbReference type="PANTHER" id="PTHR16305">
    <property type="entry name" value="TESTICULAR SOLUBLE ADENYLYL CYCLASE"/>
    <property type="match status" value="1"/>
</dbReference>
<dbReference type="Proteomes" id="UP000609879">
    <property type="component" value="Unassembled WGS sequence"/>
</dbReference>
<sequence>MFPLSAAFNLHNAKAFVGRGGELAVLRAAVAAPPAAVLVLGEGGVGKTRLVAEALTTTGLPPRRVIVAHCDDLREPLPLGPLLDGLRRHSPSLPDGLDPSIGVFAPYLPALAGFPVPPALNDPRAERARLLRAMASVLAALAPVVVALEDLHMADPVTLEFVAYLAAHPVPGLTVLMTAREPMAVPAAVLRLAPLSPHEVGSLAEALLRRDVLPPVFVTQLFERTAGVPFLVEEVVRSLVERHEIERIDQRPDLLGDVLGDVAVPALLRDVLLWRMRPLDEATRDILGAAAVLGMVAEARTLAVVLGVPVGEVEPALRRAADAGLLHAGTQPPRFRHTLARQVVYELVPEVARRMLHLHCARVLERQVPRPVAQLAHHYRLAGSAADHVRNAEAAADLATARGDDATAARFLLATMDHPELPRRQRARLAGKLGRSAVEGVTQAEAIPVLRRILGDRKLPPGARGELGLALGRMLRQQGEAAAGYEEIERAVPYLTHHGRRARALAILSAPDTVLGRHAEDHLRYCAAAFDAAERSGDPSAMLSVEIAELSLRLELDEPGAWPAVRAALTDERFAAHPRDHLRACLNWAQGALHTGRHDRAAQLLTVARGLPAAAEYERIRPVVELTEHALDLATGHLDGLEERILAFLARPDRLPLTILDARLYLGRLRARTGRPAEAESDLRAVIADAARVGAAWPLIPAHTALAELLGDPAHARTALDLAERKGLPAWGRSAASLLAHLAGAAG</sequence>
<reference evidence="4 5" key="1">
    <citation type="submission" date="2021-01" db="EMBL/GenBank/DDBJ databases">
        <title>Whole genome shotgun sequence of Actinoplanes deccanensis NBRC 13994.</title>
        <authorList>
            <person name="Komaki H."/>
            <person name="Tamura T."/>
        </authorList>
    </citation>
    <scope>NUCLEOTIDE SEQUENCE [LARGE SCALE GENOMIC DNA]</scope>
    <source>
        <strain evidence="4 5">NBRC 13994</strain>
    </source>
</reference>
<feature type="domain" description="Orc1-like AAA ATPase" evidence="3">
    <location>
        <begin position="16"/>
        <end position="168"/>
    </location>
</feature>
<keyword evidence="1" id="KW-0547">Nucleotide-binding</keyword>